<proteinExistence type="predicted"/>
<evidence type="ECO:0000313" key="1">
    <source>
        <dbReference type="EMBL" id="QDH91779.1"/>
    </source>
</evidence>
<dbReference type="EMBL" id="MK937592">
    <property type="protein sequence ID" value="QDH91779.1"/>
    <property type="molecule type" value="Genomic_DNA"/>
</dbReference>
<reference evidence="1 2" key="1">
    <citation type="submission" date="2019-05" db="EMBL/GenBank/DDBJ databases">
        <authorList>
            <person name="Pope W.H."/>
            <person name="Garlena R.A."/>
            <person name="Russell D.A."/>
            <person name="Jacobs-Sera D."/>
            <person name="Hatfull G.F."/>
        </authorList>
    </citation>
    <scope>NUCLEOTIDE SEQUENCE [LARGE SCALE GENOMIC DNA]</scope>
</reference>
<dbReference type="Pfam" id="PF23890">
    <property type="entry name" value="DUF7242"/>
    <property type="match status" value="1"/>
</dbReference>
<name>A0A514DDT4_9CAUD</name>
<dbReference type="RefSeq" id="YP_010059793.1">
    <property type="nucleotide sequence ID" value="NC_054727.1"/>
</dbReference>
<accession>A0A514DDT4</accession>
<keyword evidence="2" id="KW-1185">Reference proteome</keyword>
<evidence type="ECO:0000313" key="2">
    <source>
        <dbReference type="Proteomes" id="UP000316777"/>
    </source>
</evidence>
<dbReference type="GeneID" id="64767025"/>
<gene>
    <name evidence="1" type="primary">104</name>
    <name evidence="1" type="ORF">SEA_PHRAPPUCCINO_104</name>
</gene>
<dbReference type="InterPro" id="IPR055666">
    <property type="entry name" value="DUF7242"/>
</dbReference>
<dbReference type="Proteomes" id="UP000316777">
    <property type="component" value="Segment"/>
</dbReference>
<dbReference type="KEGG" id="vg:64767025"/>
<sequence>MEEEIMTEVVDLPALMRDGGENAVLEALFASRSTDTSADTGKSTAAKRRAAQRKAIEEFDLDRLLDLQEKMSRVIDTLTKNELRLDEGGTLTPEQAESLMAEHLDEREIAELLEVRKEMIREAVYEHLDQTVGPNTSGALEVPTLGKKFCREGAGLGTPKVDEQRLQGVLGERWDEVCVEEVIPAQVIPERRERRFSLDRLLDLAQRDPQILEALGSCLAPGKLRTPRFVTRDM</sequence>
<organism evidence="1 2">
    <name type="scientific">Mycobacterium phage Phrappuccino</name>
    <dbReference type="NCBI Taxonomy" id="2591223"/>
    <lineage>
        <taxon>Viruses</taxon>
        <taxon>Duplodnaviria</taxon>
        <taxon>Heunggongvirae</taxon>
        <taxon>Uroviricota</taxon>
        <taxon>Caudoviricetes</taxon>
        <taxon>Phrappuccinovirus</taxon>
        <taxon>Phrappuccinovirus phrappuccino</taxon>
        <taxon>Phreappuccinovirus Phrappuccino</taxon>
    </lineage>
</organism>
<protein>
    <submittedName>
        <fullName evidence="1">Uncharacterized protein</fullName>
    </submittedName>
</protein>